<reference evidence="1 2" key="1">
    <citation type="submission" date="2014-07" db="EMBL/GenBank/DDBJ databases">
        <title>Expanding our view of genomic diversity in Candidatus Accumulibacter clades.</title>
        <authorList>
            <person name="Skennerton C.T."/>
            <person name="Barr J.J."/>
            <person name="Slater F.R."/>
            <person name="Bond P.L."/>
            <person name="Tyson G.W."/>
        </authorList>
    </citation>
    <scope>NUCLEOTIDE SEQUENCE [LARGE SCALE GENOMIC DNA]</scope>
    <source>
        <strain evidence="2">SK-01</strain>
    </source>
</reference>
<proteinExistence type="predicted"/>
<sequence>MQNEFFRAGAPDLLCPTLAACGGDSGSLVSVRLIIAKIDDQAFLTAGHCQIDFGKNLGIEQGTM</sequence>
<gene>
    <name evidence="1" type="ORF">CAPSK01_001199</name>
</gene>
<comment type="caution">
    <text evidence="1">The sequence shown here is derived from an EMBL/GenBank/DDBJ whole genome shotgun (WGS) entry which is preliminary data.</text>
</comment>
<dbReference type="AlphaFoldDB" id="A0A084Y2R5"/>
<name>A0A084Y2R5_9PROT</name>
<accession>A0A084Y2R5</accession>
<evidence type="ECO:0000313" key="1">
    <source>
        <dbReference type="EMBL" id="KFB69009.1"/>
    </source>
</evidence>
<evidence type="ECO:0000313" key="2">
    <source>
        <dbReference type="Proteomes" id="UP000019812"/>
    </source>
</evidence>
<organism evidence="1 2">
    <name type="scientific">Candidatus Accumulibacter vicinus</name>
    <dbReference type="NCBI Taxonomy" id="2954382"/>
    <lineage>
        <taxon>Bacteria</taxon>
        <taxon>Pseudomonadati</taxon>
        <taxon>Pseudomonadota</taxon>
        <taxon>Betaproteobacteria</taxon>
        <taxon>Candidatus Accumulibacter</taxon>
    </lineage>
</organism>
<dbReference type="EMBL" id="JDSS02000018">
    <property type="protein sequence ID" value="KFB69009.1"/>
    <property type="molecule type" value="Genomic_DNA"/>
</dbReference>
<dbReference type="Proteomes" id="UP000019812">
    <property type="component" value="Unassembled WGS sequence"/>
</dbReference>
<protein>
    <submittedName>
        <fullName evidence="1">Uncharacterized protein</fullName>
    </submittedName>
</protein>